<name>A0A2P1PS80_9GAMM</name>
<dbReference type="RefSeq" id="WP_106891602.1">
    <property type="nucleotide sequence ID" value="NZ_CP027860.1"/>
</dbReference>
<accession>A0A2P1PS80</accession>
<reference evidence="3 4" key="1">
    <citation type="submission" date="2018-03" db="EMBL/GenBank/DDBJ databases">
        <title>Ahniella affigens gen. nov., sp. nov., a gammaproteobacterium isolated from sandy soil near a stream.</title>
        <authorList>
            <person name="Ko Y."/>
            <person name="Kim J.-H."/>
        </authorList>
    </citation>
    <scope>NUCLEOTIDE SEQUENCE [LARGE SCALE GENOMIC DNA]</scope>
    <source>
        <strain evidence="3 4">D13</strain>
    </source>
</reference>
<keyword evidence="3" id="KW-0808">Transferase</keyword>
<dbReference type="KEGG" id="xba:C7S18_10930"/>
<dbReference type="PANTHER" id="PTHR43630">
    <property type="entry name" value="POLY-BETA-1,6-N-ACETYL-D-GLUCOSAMINE SYNTHASE"/>
    <property type="match status" value="1"/>
</dbReference>
<sequence>MRQPLSVVVTTLNNADTLPALLESVRFADEVYVLDSGSTDQTLELLLAAGARIGSQPFQGYGPQKAAAINAASHDWVLLLDADEAVTPALAAQIQATLMAPMCDAYRIARRERMFWQWQHPGSKHNRHLRLFDRRLISMSNDPIHAAPESRGRIGLIDAPILHWGEPDLYRKVEKINRYSSGMAAARLERASALLPLRLVFYPPLVLLKQLIVKRQLLNGWAGWINAVSLSYYAFLKDAKVLELQRQKATSAPSDQP</sequence>
<proteinExistence type="inferred from homology"/>
<keyword evidence="4" id="KW-1185">Reference proteome</keyword>
<feature type="domain" description="Glycosyltransferase 2-like" evidence="2">
    <location>
        <begin position="6"/>
        <end position="122"/>
    </location>
</feature>
<dbReference type="PANTHER" id="PTHR43630:SF2">
    <property type="entry name" value="GLYCOSYLTRANSFERASE"/>
    <property type="match status" value="1"/>
</dbReference>
<gene>
    <name evidence="3" type="ORF">C7S18_10930</name>
</gene>
<evidence type="ECO:0000256" key="1">
    <source>
        <dbReference type="ARBA" id="ARBA00038494"/>
    </source>
</evidence>
<evidence type="ECO:0000313" key="3">
    <source>
        <dbReference type="EMBL" id="AVP97682.1"/>
    </source>
</evidence>
<dbReference type="CDD" id="cd02511">
    <property type="entry name" value="Beta4Glucosyltransferase"/>
    <property type="match status" value="1"/>
</dbReference>
<dbReference type="Pfam" id="PF00535">
    <property type="entry name" value="Glycos_transf_2"/>
    <property type="match status" value="1"/>
</dbReference>
<evidence type="ECO:0000313" key="4">
    <source>
        <dbReference type="Proteomes" id="UP000241074"/>
    </source>
</evidence>
<dbReference type="SUPFAM" id="SSF53448">
    <property type="entry name" value="Nucleotide-diphospho-sugar transferases"/>
    <property type="match status" value="1"/>
</dbReference>
<organism evidence="3 4">
    <name type="scientific">Ahniella affigens</name>
    <dbReference type="NCBI Taxonomy" id="2021234"/>
    <lineage>
        <taxon>Bacteria</taxon>
        <taxon>Pseudomonadati</taxon>
        <taxon>Pseudomonadota</taxon>
        <taxon>Gammaproteobacteria</taxon>
        <taxon>Lysobacterales</taxon>
        <taxon>Rhodanobacteraceae</taxon>
        <taxon>Ahniella</taxon>
    </lineage>
</organism>
<dbReference type="InterPro" id="IPR029044">
    <property type="entry name" value="Nucleotide-diphossugar_trans"/>
</dbReference>
<evidence type="ECO:0000259" key="2">
    <source>
        <dbReference type="Pfam" id="PF00535"/>
    </source>
</evidence>
<dbReference type="OrthoDB" id="9815923at2"/>
<dbReference type="Proteomes" id="UP000241074">
    <property type="component" value="Chromosome"/>
</dbReference>
<comment type="similarity">
    <text evidence="1">Belongs to the glycosyltransferase 2 family. WaaE/KdtX subfamily.</text>
</comment>
<dbReference type="EMBL" id="CP027860">
    <property type="protein sequence ID" value="AVP97682.1"/>
    <property type="molecule type" value="Genomic_DNA"/>
</dbReference>
<protein>
    <submittedName>
        <fullName evidence="3">Glycosyltransferase family 2 protein</fullName>
    </submittedName>
</protein>
<dbReference type="AlphaFoldDB" id="A0A2P1PS80"/>
<dbReference type="Gene3D" id="3.90.550.10">
    <property type="entry name" value="Spore Coat Polysaccharide Biosynthesis Protein SpsA, Chain A"/>
    <property type="match status" value="1"/>
</dbReference>
<reference evidence="3 4" key="2">
    <citation type="submission" date="2018-03" db="EMBL/GenBank/DDBJ databases">
        <authorList>
            <person name="Keele B.F."/>
        </authorList>
    </citation>
    <scope>NUCLEOTIDE SEQUENCE [LARGE SCALE GENOMIC DNA]</scope>
    <source>
        <strain evidence="3 4">D13</strain>
    </source>
</reference>
<dbReference type="GO" id="GO:0016740">
    <property type="term" value="F:transferase activity"/>
    <property type="evidence" value="ECO:0007669"/>
    <property type="project" value="UniProtKB-KW"/>
</dbReference>
<dbReference type="InterPro" id="IPR001173">
    <property type="entry name" value="Glyco_trans_2-like"/>
</dbReference>